<comment type="caution">
    <text evidence="1">The sequence shown here is derived from an EMBL/GenBank/DDBJ whole genome shotgun (WGS) entry which is preliminary data.</text>
</comment>
<dbReference type="AlphaFoldDB" id="A0A8S9RHU1"/>
<evidence type="ECO:0000313" key="2">
    <source>
        <dbReference type="Proteomes" id="UP000712600"/>
    </source>
</evidence>
<reference evidence="1" key="1">
    <citation type="submission" date="2019-12" db="EMBL/GenBank/DDBJ databases">
        <title>Genome sequencing and annotation of Brassica cretica.</title>
        <authorList>
            <person name="Studholme D.J."/>
            <person name="Sarris P."/>
        </authorList>
    </citation>
    <scope>NUCLEOTIDE SEQUENCE</scope>
    <source>
        <strain evidence="1">PFS-109/04</strain>
        <tissue evidence="1">Leaf</tissue>
    </source>
</reference>
<dbReference type="Proteomes" id="UP000712600">
    <property type="component" value="Unassembled WGS sequence"/>
</dbReference>
<proteinExistence type="predicted"/>
<protein>
    <submittedName>
        <fullName evidence="1">Uncharacterized protein</fullName>
    </submittedName>
</protein>
<gene>
    <name evidence="1" type="ORF">F2Q69_00058397</name>
</gene>
<dbReference type="EMBL" id="QGKX02000095">
    <property type="protein sequence ID" value="KAF3571987.1"/>
    <property type="molecule type" value="Genomic_DNA"/>
</dbReference>
<evidence type="ECO:0000313" key="1">
    <source>
        <dbReference type="EMBL" id="KAF3571987.1"/>
    </source>
</evidence>
<sequence>MYEVVEEVIVLNSSGPQAGHRPLDPRWKEPRFPVMEFSGPGPRIVPFLREMENFR</sequence>
<accession>A0A8S9RHU1</accession>
<name>A0A8S9RHU1_BRACR</name>
<organism evidence="1 2">
    <name type="scientific">Brassica cretica</name>
    <name type="common">Mustard</name>
    <dbReference type="NCBI Taxonomy" id="69181"/>
    <lineage>
        <taxon>Eukaryota</taxon>
        <taxon>Viridiplantae</taxon>
        <taxon>Streptophyta</taxon>
        <taxon>Embryophyta</taxon>
        <taxon>Tracheophyta</taxon>
        <taxon>Spermatophyta</taxon>
        <taxon>Magnoliopsida</taxon>
        <taxon>eudicotyledons</taxon>
        <taxon>Gunneridae</taxon>
        <taxon>Pentapetalae</taxon>
        <taxon>rosids</taxon>
        <taxon>malvids</taxon>
        <taxon>Brassicales</taxon>
        <taxon>Brassicaceae</taxon>
        <taxon>Brassiceae</taxon>
        <taxon>Brassica</taxon>
    </lineage>
</organism>